<dbReference type="RefSeq" id="WP_141295517.1">
    <property type="nucleotide sequence ID" value="NZ_BJCD01000060.1"/>
</dbReference>
<evidence type="ECO:0000313" key="2">
    <source>
        <dbReference type="Proteomes" id="UP000299794"/>
    </source>
</evidence>
<comment type="caution">
    <text evidence="1">The sequence shown here is derived from an EMBL/GenBank/DDBJ whole genome shotgun (WGS) entry which is preliminary data.</text>
</comment>
<dbReference type="Gene3D" id="1.25.40.10">
    <property type="entry name" value="Tetratricopeptide repeat domain"/>
    <property type="match status" value="1"/>
</dbReference>
<reference evidence="2" key="1">
    <citation type="submission" date="2019-02" db="EMBL/GenBank/DDBJ databases">
        <title>Draft genome sequence of Planktothrix agardhii NIES-905.</title>
        <authorList>
            <person name="Yamaguchi H."/>
            <person name="Suzuki S."/>
            <person name="Kawachi M."/>
        </authorList>
    </citation>
    <scope>NUCLEOTIDE SEQUENCE [LARGE SCALE GENOMIC DNA]</scope>
    <source>
        <strain evidence="2">CCAP 1459/11A</strain>
    </source>
</reference>
<organism evidence="1 2">
    <name type="scientific">Planktothrix agardhii CCAP 1459/11A</name>
    <dbReference type="NCBI Taxonomy" id="282420"/>
    <lineage>
        <taxon>Bacteria</taxon>
        <taxon>Bacillati</taxon>
        <taxon>Cyanobacteriota</taxon>
        <taxon>Cyanophyceae</taxon>
        <taxon>Oscillatoriophycideae</taxon>
        <taxon>Oscillatoriales</taxon>
        <taxon>Microcoleaceae</taxon>
        <taxon>Planktothrix</taxon>
    </lineage>
</organism>
<dbReference type="EMBL" id="BJCD01000060">
    <property type="protein sequence ID" value="GDZ95509.1"/>
    <property type="molecule type" value="Genomic_DNA"/>
</dbReference>
<dbReference type="SUPFAM" id="SSF48452">
    <property type="entry name" value="TPR-like"/>
    <property type="match status" value="1"/>
</dbReference>
<proteinExistence type="predicted"/>
<sequence length="73" mass="8783">MTPEQKKAEADRLFNQGIEEYYRSQYRQGLQSWQHYQEIRDRQREGVALGSLGNVYNFLGQYQQAIDYYRKNG</sequence>
<name>A0A4V0XUZ0_PLAAG</name>
<dbReference type="InterPro" id="IPR011990">
    <property type="entry name" value="TPR-like_helical_dom_sf"/>
</dbReference>
<accession>A0A4V0XUZ0</accession>
<evidence type="ECO:0000313" key="1">
    <source>
        <dbReference type="EMBL" id="GDZ95509.1"/>
    </source>
</evidence>
<protein>
    <submittedName>
        <fullName evidence="1">TPR repeat-containing protein</fullName>
    </submittedName>
</protein>
<dbReference type="AlphaFoldDB" id="A0A4V0XUZ0"/>
<dbReference type="Proteomes" id="UP000299794">
    <property type="component" value="Unassembled WGS sequence"/>
</dbReference>
<gene>
    <name evidence="1" type="ORF">PA905_39390</name>
</gene>